<organism evidence="2">
    <name type="scientific">Spodoptera frugiperda</name>
    <name type="common">Fall armyworm</name>
    <dbReference type="NCBI Taxonomy" id="7108"/>
    <lineage>
        <taxon>Eukaryota</taxon>
        <taxon>Metazoa</taxon>
        <taxon>Ecdysozoa</taxon>
        <taxon>Arthropoda</taxon>
        <taxon>Hexapoda</taxon>
        <taxon>Insecta</taxon>
        <taxon>Pterygota</taxon>
        <taxon>Neoptera</taxon>
        <taxon>Endopterygota</taxon>
        <taxon>Lepidoptera</taxon>
        <taxon>Glossata</taxon>
        <taxon>Ditrysia</taxon>
        <taxon>Noctuoidea</taxon>
        <taxon>Noctuidae</taxon>
        <taxon>Amphipyrinae</taxon>
        <taxon>Spodoptera</taxon>
    </lineage>
</organism>
<accession>A0A2H1VSU5</accession>
<evidence type="ECO:0000256" key="1">
    <source>
        <dbReference type="SAM" id="MobiDB-lite"/>
    </source>
</evidence>
<proteinExistence type="predicted"/>
<protein>
    <submittedName>
        <fullName evidence="2">SFRICE_014745</fullName>
    </submittedName>
</protein>
<reference evidence="2" key="1">
    <citation type="submission" date="2016-07" db="EMBL/GenBank/DDBJ databases">
        <authorList>
            <person name="Bretaudeau A."/>
        </authorList>
    </citation>
    <scope>NUCLEOTIDE SEQUENCE</scope>
    <source>
        <strain evidence="2">Rice</strain>
        <tissue evidence="2">Whole body</tissue>
    </source>
</reference>
<feature type="region of interest" description="Disordered" evidence="1">
    <location>
        <begin position="187"/>
        <end position="206"/>
    </location>
</feature>
<dbReference type="EMBL" id="ODYU01003928">
    <property type="protein sequence ID" value="SOQ43294.1"/>
    <property type="molecule type" value="Genomic_DNA"/>
</dbReference>
<evidence type="ECO:0000313" key="2">
    <source>
        <dbReference type="EMBL" id="SOQ43294.1"/>
    </source>
</evidence>
<sequence length="438" mass="49444">MDIISQTLLENPAPMAQGTQCTRLGSTSGPRVKVLWADVFKSGNVLISSDDVYSCIFFLREENHLITSPALGEARGSVRLLLTKNYPVPTPAFRTGAPMNPLGMIRNLRVVEESVFGKIGKRGNCVFNVIFDKSYTQRKRCFTSVYCEAVVSLRSSWPIPNPKQQFVDHTNSCSVEESNALHVARQPVARQQHKTRDSHPRTYPNLGEARGSVRLLLTKNHPVPTSTFRAGAQVTRSVVRSSGTPRLVRWLGNRLPRNVNRVRFPHRPTLCVIHKLLFRVWVTCRCAMLWMRLASTNYSIALVETDSAKYVFLYGKMSAMDGFPTIDTSHTRAAYLPRSYIAYYQWKRSHSFTPVNKLKNHLMVSYRCRLWILETLEALFYVVRNLKIVGNLQIWEGPASINGSMDNTASQKTGAERGFNEVTCDSVLAPHPQISNPL</sequence>
<gene>
    <name evidence="2" type="ORF">SFRICE_014745</name>
</gene>
<dbReference type="AlphaFoldDB" id="A0A2H1VSU5"/>
<name>A0A2H1VSU5_SPOFR</name>